<sequence>MENFYLCNSAALQANLSKSAFKVYSFLAMSAHNRTRSSFYKRSSIAMHCHMSVSTVNRAVRELCGKGLLEVKRRFLEKGQQTSNDYILIDNPQLTTNDIVASQANQTQPKFNCDNYTKKAQNGVQTKLCLFKCSPAGFQVKLSPSEMKVYSCLFFHAGRSGQCKPSKKRIASDCSMSVDTVTRAIRKLKSAGLISIVPQTRMERYGNNGTSVNLYILNASTDRKKHSRKHFPSLWKVLFYLFFIRLTPSPMSPVTPHRTISRTKVTLKQRKEYFISLLAKCYTANIYPKSSWKNQLTGRQRKFSDSG</sequence>
<evidence type="ECO:0000313" key="2">
    <source>
        <dbReference type="Proteomes" id="UP000297714"/>
    </source>
</evidence>
<accession>A0A4Z0Y0Q5</accession>
<dbReference type="Gene3D" id="1.10.10.10">
    <property type="entry name" value="Winged helix-like DNA-binding domain superfamily/Winged helix DNA-binding domain"/>
    <property type="match status" value="2"/>
</dbReference>
<dbReference type="Pfam" id="PF13730">
    <property type="entry name" value="HTH_36"/>
    <property type="match status" value="2"/>
</dbReference>
<name>A0A4Z0Y0Q5_9FIRM</name>
<dbReference type="EMBL" id="SRMQ01000002">
    <property type="protein sequence ID" value="TGJ77459.1"/>
    <property type="molecule type" value="Genomic_DNA"/>
</dbReference>
<reference evidence="1 2" key="1">
    <citation type="submission" date="2019-04" db="EMBL/GenBank/DDBJ databases">
        <authorList>
            <person name="Poehlein A."/>
            <person name="Bengelsdorf F.R."/>
            <person name="Duerre P."/>
            <person name="Daniel R."/>
        </authorList>
    </citation>
    <scope>NUCLEOTIDE SEQUENCE [LARGE SCALE GENOMIC DNA]</scope>
    <source>
        <strain evidence="1 2">BS-1</strain>
    </source>
</reference>
<dbReference type="Proteomes" id="UP000297714">
    <property type="component" value="Unassembled WGS sequence"/>
</dbReference>
<dbReference type="OrthoDB" id="1849746at2"/>
<dbReference type="RefSeq" id="WP_135658013.1">
    <property type="nucleotide sequence ID" value="NZ_SRMQ01000002.1"/>
</dbReference>
<organism evidence="1 2">
    <name type="scientific">Caproiciproducens galactitolivorans</name>
    <dbReference type="NCBI Taxonomy" id="642589"/>
    <lineage>
        <taxon>Bacteria</taxon>
        <taxon>Bacillati</taxon>
        <taxon>Bacillota</taxon>
        <taxon>Clostridia</taxon>
        <taxon>Eubacteriales</taxon>
        <taxon>Acutalibacteraceae</taxon>
        <taxon>Caproiciproducens</taxon>
    </lineage>
</organism>
<dbReference type="InterPro" id="IPR036388">
    <property type="entry name" value="WH-like_DNA-bd_sf"/>
</dbReference>
<dbReference type="AlphaFoldDB" id="A0A4Z0Y0Q5"/>
<gene>
    <name evidence="1" type="ORF">CAGA_08290</name>
</gene>
<keyword evidence="2" id="KW-1185">Reference proteome</keyword>
<dbReference type="InterPro" id="IPR036390">
    <property type="entry name" value="WH_DNA-bd_sf"/>
</dbReference>
<dbReference type="SUPFAM" id="SSF46785">
    <property type="entry name" value="Winged helix' DNA-binding domain"/>
    <property type="match status" value="1"/>
</dbReference>
<evidence type="ECO:0000313" key="1">
    <source>
        <dbReference type="EMBL" id="TGJ77459.1"/>
    </source>
</evidence>
<proteinExistence type="predicted"/>
<comment type="caution">
    <text evidence="1">The sequence shown here is derived from an EMBL/GenBank/DDBJ whole genome shotgun (WGS) entry which is preliminary data.</text>
</comment>
<protein>
    <submittedName>
        <fullName evidence="1">MarR family protein</fullName>
    </submittedName>
</protein>